<keyword evidence="6 9" id="KW-1133">Transmembrane helix</keyword>
<dbReference type="EMBL" id="CP087164">
    <property type="protein sequence ID" value="UGS39099.1"/>
    <property type="molecule type" value="Genomic_DNA"/>
</dbReference>
<keyword evidence="11" id="KW-1185">Reference proteome</keyword>
<dbReference type="CDD" id="cd06579">
    <property type="entry name" value="TM_PBP1_transp_AraH_like"/>
    <property type="match status" value="1"/>
</dbReference>
<feature type="transmembrane region" description="Helical" evidence="9">
    <location>
        <begin position="268"/>
        <end position="287"/>
    </location>
</feature>
<dbReference type="RefSeq" id="WP_259313106.1">
    <property type="nucleotide sequence ID" value="NZ_CP087164.1"/>
</dbReference>
<evidence type="ECO:0000256" key="5">
    <source>
        <dbReference type="ARBA" id="ARBA00022692"/>
    </source>
</evidence>
<dbReference type="PANTHER" id="PTHR32196:SF21">
    <property type="entry name" value="ABC TRANSPORTER PERMEASE PROTEIN YPHD-RELATED"/>
    <property type="match status" value="1"/>
</dbReference>
<feature type="transmembrane region" description="Helical" evidence="9">
    <location>
        <begin position="234"/>
        <end position="256"/>
    </location>
</feature>
<keyword evidence="7 9" id="KW-0472">Membrane</keyword>
<reference evidence="10" key="1">
    <citation type="journal article" date="2022" name="Int. J. Syst. Evol. Microbiol.">
        <title>Pseudomonas aegrilactucae sp. nov. and Pseudomonas morbosilactucae sp. nov., pathogens causing bacterial rot of lettuce in Japan.</title>
        <authorList>
            <person name="Sawada H."/>
            <person name="Fujikawa T."/>
            <person name="Satou M."/>
        </authorList>
    </citation>
    <scope>NUCLEOTIDE SEQUENCE</scope>
    <source>
        <strain evidence="10">0166_1</strain>
    </source>
</reference>
<evidence type="ECO:0000256" key="2">
    <source>
        <dbReference type="ARBA" id="ARBA00022448"/>
    </source>
</evidence>
<feature type="transmembrane region" description="Helical" evidence="9">
    <location>
        <begin position="69"/>
        <end position="87"/>
    </location>
</feature>
<evidence type="ECO:0000313" key="11">
    <source>
        <dbReference type="Proteomes" id="UP001162834"/>
    </source>
</evidence>
<evidence type="ECO:0000256" key="6">
    <source>
        <dbReference type="ARBA" id="ARBA00022989"/>
    </source>
</evidence>
<evidence type="ECO:0000256" key="7">
    <source>
        <dbReference type="ARBA" id="ARBA00023136"/>
    </source>
</evidence>
<dbReference type="GO" id="GO:0005886">
    <property type="term" value="C:plasma membrane"/>
    <property type="evidence" value="ECO:0007669"/>
    <property type="project" value="UniProtKB-SubCell"/>
</dbReference>
<dbReference type="InterPro" id="IPR001851">
    <property type="entry name" value="ABC_transp_permease"/>
</dbReference>
<gene>
    <name evidence="10" type="primary">alsC_4</name>
    <name evidence="10" type="ORF">DSM104329_05531</name>
</gene>
<feature type="transmembrane region" description="Helical" evidence="9">
    <location>
        <begin position="94"/>
        <end position="112"/>
    </location>
</feature>
<evidence type="ECO:0000256" key="8">
    <source>
        <dbReference type="SAM" id="MobiDB-lite"/>
    </source>
</evidence>
<feature type="transmembrane region" description="Helical" evidence="9">
    <location>
        <begin position="294"/>
        <end position="315"/>
    </location>
</feature>
<dbReference type="AlphaFoldDB" id="A0A9E6Y2Q3"/>
<sequence length="352" mass="37003">MESNTSTTTAGDAPPPADERRGARGRSAKLRPADLFQRYALLLAWGIVVLVFCLLKPDTYATSANFQTIFGSQAVLLILALGLILPLTTGDFDLSIAAMLTLSSMVLAILQVRHGWPLIPAIVVVLLLGVFVGFLNGGLVVLLGIDSFIVTLGSATVIQGIVLWISGSNTVSGVSNTLIDWTITNRFLGVSLVFWYGVALTVFLAYTFTYTALGRRLLFVGRGRNVSRLSGINVGRVRWGALVASATIAALAGVFYTGSLGGADPTSGLSFLLPAFAAAFLGATAITPGRFNPIGTFIAVFFLVSGITGLQLLGAQSFVQQLFYGGALILAVALSQLVRRKDIKDDAAAAQA</sequence>
<dbReference type="Pfam" id="PF02653">
    <property type="entry name" value="BPD_transp_2"/>
    <property type="match status" value="1"/>
</dbReference>
<keyword evidence="2" id="KW-0813">Transport</keyword>
<feature type="transmembrane region" description="Helical" evidence="9">
    <location>
        <begin position="118"/>
        <end position="141"/>
    </location>
</feature>
<evidence type="ECO:0000256" key="9">
    <source>
        <dbReference type="SAM" id="Phobius"/>
    </source>
</evidence>
<name>A0A9E6Y2Q3_9ACTN</name>
<protein>
    <submittedName>
        <fullName evidence="10">D-allose transport system permease protein AlsC</fullName>
    </submittedName>
</protein>
<feature type="transmembrane region" description="Helical" evidence="9">
    <location>
        <begin position="187"/>
        <end position="213"/>
    </location>
</feature>
<feature type="transmembrane region" description="Helical" evidence="9">
    <location>
        <begin position="148"/>
        <end position="167"/>
    </location>
</feature>
<keyword evidence="3" id="KW-1003">Cell membrane</keyword>
<dbReference type="KEGG" id="sbae:DSM104329_05531"/>
<feature type="region of interest" description="Disordered" evidence="8">
    <location>
        <begin position="1"/>
        <end position="26"/>
    </location>
</feature>
<organism evidence="10 11">
    <name type="scientific">Capillimicrobium parvum</name>
    <dbReference type="NCBI Taxonomy" id="2884022"/>
    <lineage>
        <taxon>Bacteria</taxon>
        <taxon>Bacillati</taxon>
        <taxon>Actinomycetota</taxon>
        <taxon>Thermoleophilia</taxon>
        <taxon>Solirubrobacterales</taxon>
        <taxon>Capillimicrobiaceae</taxon>
        <taxon>Capillimicrobium</taxon>
    </lineage>
</organism>
<evidence type="ECO:0000256" key="1">
    <source>
        <dbReference type="ARBA" id="ARBA00004651"/>
    </source>
</evidence>
<comment type="subcellular location">
    <subcellularLocation>
        <location evidence="1">Cell membrane</location>
        <topology evidence="1">Multi-pass membrane protein</topology>
    </subcellularLocation>
</comment>
<dbReference type="GO" id="GO:0022857">
    <property type="term" value="F:transmembrane transporter activity"/>
    <property type="evidence" value="ECO:0007669"/>
    <property type="project" value="InterPro"/>
</dbReference>
<dbReference type="PANTHER" id="PTHR32196">
    <property type="entry name" value="ABC TRANSPORTER PERMEASE PROTEIN YPHD-RELATED-RELATED"/>
    <property type="match status" value="1"/>
</dbReference>
<keyword evidence="5 9" id="KW-0812">Transmembrane</keyword>
<proteinExistence type="predicted"/>
<feature type="transmembrane region" description="Helical" evidence="9">
    <location>
        <begin position="321"/>
        <end position="338"/>
    </location>
</feature>
<feature type="transmembrane region" description="Helical" evidence="9">
    <location>
        <begin position="39"/>
        <end position="57"/>
    </location>
</feature>
<keyword evidence="4" id="KW-0997">Cell inner membrane</keyword>
<dbReference type="Proteomes" id="UP001162834">
    <property type="component" value="Chromosome"/>
</dbReference>
<evidence type="ECO:0000313" key="10">
    <source>
        <dbReference type="EMBL" id="UGS39099.1"/>
    </source>
</evidence>
<feature type="compositionally biased region" description="Polar residues" evidence="8">
    <location>
        <begin position="1"/>
        <end position="10"/>
    </location>
</feature>
<evidence type="ECO:0000256" key="3">
    <source>
        <dbReference type="ARBA" id="ARBA00022475"/>
    </source>
</evidence>
<evidence type="ECO:0000256" key="4">
    <source>
        <dbReference type="ARBA" id="ARBA00022519"/>
    </source>
</evidence>
<accession>A0A9E6Y2Q3</accession>